<dbReference type="Proteomes" id="UP000617041">
    <property type="component" value="Unassembled WGS sequence"/>
</dbReference>
<comment type="caution">
    <text evidence="1">The sequence shown here is derived from an EMBL/GenBank/DDBJ whole genome shotgun (WGS) entry which is preliminary data.</text>
</comment>
<dbReference type="AlphaFoldDB" id="A0A934Q2R2"/>
<accession>A0A934Q2R2</accession>
<evidence type="ECO:0000313" key="1">
    <source>
        <dbReference type="EMBL" id="MBK0393975.1"/>
    </source>
</evidence>
<dbReference type="RefSeq" id="WP_200788934.1">
    <property type="nucleotide sequence ID" value="NZ_JAEDAO010000001.1"/>
</dbReference>
<proteinExistence type="predicted"/>
<dbReference type="EMBL" id="JAEDAO010000001">
    <property type="protein sequence ID" value="MBK0393975.1"/>
    <property type="molecule type" value="Genomic_DNA"/>
</dbReference>
<name>A0A934Q2R2_9BURK</name>
<keyword evidence="2" id="KW-1185">Reference proteome</keyword>
<gene>
    <name evidence="1" type="ORF">I8E28_15345</name>
</gene>
<organism evidence="1 2">
    <name type="scientific">Ramlibacter algicola</name>
    <dbReference type="NCBI Taxonomy" id="2795217"/>
    <lineage>
        <taxon>Bacteria</taxon>
        <taxon>Pseudomonadati</taxon>
        <taxon>Pseudomonadota</taxon>
        <taxon>Betaproteobacteria</taxon>
        <taxon>Burkholderiales</taxon>
        <taxon>Comamonadaceae</taxon>
        <taxon>Ramlibacter</taxon>
    </lineage>
</organism>
<protein>
    <submittedName>
        <fullName evidence="1">Uncharacterized protein</fullName>
    </submittedName>
</protein>
<reference evidence="1" key="1">
    <citation type="submission" date="2020-12" db="EMBL/GenBank/DDBJ databases">
        <title>Ramlibacter sp. nov., isolated from a freshwater alga, Cryptomonas.</title>
        <authorList>
            <person name="Kim H.M."/>
            <person name="Jeon C.O."/>
        </authorList>
    </citation>
    <scope>NUCLEOTIDE SEQUENCE</scope>
    <source>
        <strain evidence="1">CrO1</strain>
    </source>
</reference>
<evidence type="ECO:0000313" key="2">
    <source>
        <dbReference type="Proteomes" id="UP000617041"/>
    </source>
</evidence>
<sequence>MRATALRAVHTLDKSDILQVSNDARFFHVTEVERVSPEQDARYKVMLRSADGDSRITLVREGREMVLAVPRPPIPLRRAW</sequence>